<feature type="domain" description="SGNH hydrolase-type esterase" evidence="1">
    <location>
        <begin position="53"/>
        <end position="243"/>
    </location>
</feature>
<dbReference type="EMBL" id="JAGYPG010000001">
    <property type="protein sequence ID" value="MBS4194425.1"/>
    <property type="molecule type" value="Genomic_DNA"/>
</dbReference>
<name>A0A942TB02_9BACI</name>
<dbReference type="Proteomes" id="UP000681414">
    <property type="component" value="Unassembled WGS sequence"/>
</dbReference>
<sequence length="264" mass="30156">MIKKYITFFIVSILILSGCSAPYSKQGIHIINREEKQMPPADFMPLKVNIVSIGDSLTQGVGDIEEKGGYVPYLKSKLESNRSIKEANFNNFGVKGNRTDQLLNRLKQEKIKNSIKDANIVIITIGGNDVMEVFKKNLMGLHVKMFLDAEKGYSERLTEIIDTIISYNNDAEIYLVGIYNPFIRWFSDLKEMDDIVNSWNQSSTTVIGKYNQTTFVPVADIFQNQEENLLYTDYFHPNNEGYNLMAARIYDYLGKTGILKNMLN</sequence>
<protein>
    <submittedName>
        <fullName evidence="2">SGNH/GDSL hydrolase family protein</fullName>
    </submittedName>
</protein>
<evidence type="ECO:0000313" key="2">
    <source>
        <dbReference type="EMBL" id="MBS4194425.1"/>
    </source>
</evidence>
<dbReference type="CDD" id="cd04506">
    <property type="entry name" value="SGNH_hydrolase_YpmR_like"/>
    <property type="match status" value="1"/>
</dbReference>
<reference evidence="2 3" key="1">
    <citation type="submission" date="2021-05" db="EMBL/GenBank/DDBJ databases">
        <title>Novel Bacillus species.</title>
        <authorList>
            <person name="Liu G."/>
        </authorList>
    </citation>
    <scope>NUCLEOTIDE SEQUENCE [LARGE SCALE GENOMIC DNA]</scope>
    <source>
        <strain evidence="3">FJAT-49780</strain>
    </source>
</reference>
<dbReference type="PANTHER" id="PTHR30383:SF27">
    <property type="entry name" value="SPORE GERMINATION LIPASE LIPC"/>
    <property type="match status" value="1"/>
</dbReference>
<evidence type="ECO:0000313" key="3">
    <source>
        <dbReference type="Proteomes" id="UP000681414"/>
    </source>
</evidence>
<dbReference type="RefSeq" id="WP_213123607.1">
    <property type="nucleotide sequence ID" value="NZ_JAGYPG010000001.1"/>
</dbReference>
<gene>
    <name evidence="2" type="ORF">KHA97_04990</name>
</gene>
<dbReference type="Gene3D" id="3.40.50.1110">
    <property type="entry name" value="SGNH hydrolase"/>
    <property type="match status" value="1"/>
</dbReference>
<evidence type="ECO:0000259" key="1">
    <source>
        <dbReference type="Pfam" id="PF13472"/>
    </source>
</evidence>
<comment type="caution">
    <text evidence="2">The sequence shown here is derived from an EMBL/GenBank/DDBJ whole genome shotgun (WGS) entry which is preliminary data.</text>
</comment>
<dbReference type="Pfam" id="PF13472">
    <property type="entry name" value="Lipase_GDSL_2"/>
    <property type="match status" value="1"/>
</dbReference>
<keyword evidence="3" id="KW-1185">Reference proteome</keyword>
<dbReference type="InterPro" id="IPR051532">
    <property type="entry name" value="Ester_Hydrolysis_Enzymes"/>
</dbReference>
<dbReference type="SUPFAM" id="SSF52266">
    <property type="entry name" value="SGNH hydrolase"/>
    <property type="match status" value="1"/>
</dbReference>
<dbReference type="PANTHER" id="PTHR30383">
    <property type="entry name" value="THIOESTERASE 1/PROTEASE 1/LYSOPHOSPHOLIPASE L1"/>
    <property type="match status" value="1"/>
</dbReference>
<dbReference type="GO" id="GO:0004622">
    <property type="term" value="F:phosphatidylcholine lysophospholipase activity"/>
    <property type="evidence" value="ECO:0007669"/>
    <property type="project" value="TreeGrafter"/>
</dbReference>
<proteinExistence type="predicted"/>
<accession>A0A942TB02</accession>
<dbReference type="InterPro" id="IPR013830">
    <property type="entry name" value="SGNH_hydro"/>
</dbReference>
<keyword evidence="2" id="KW-0378">Hydrolase</keyword>
<dbReference type="PROSITE" id="PS51257">
    <property type="entry name" value="PROKAR_LIPOPROTEIN"/>
    <property type="match status" value="1"/>
</dbReference>
<dbReference type="AlphaFoldDB" id="A0A942TB02"/>
<dbReference type="InterPro" id="IPR036514">
    <property type="entry name" value="SGNH_hydro_sf"/>
</dbReference>
<organism evidence="2 3">
    <name type="scientific">Lederbergia citri</name>
    <dbReference type="NCBI Taxonomy" id="2833580"/>
    <lineage>
        <taxon>Bacteria</taxon>
        <taxon>Bacillati</taxon>
        <taxon>Bacillota</taxon>
        <taxon>Bacilli</taxon>
        <taxon>Bacillales</taxon>
        <taxon>Bacillaceae</taxon>
        <taxon>Lederbergia</taxon>
    </lineage>
</organism>